<dbReference type="SUPFAM" id="SSF100879">
    <property type="entry name" value="Lesion bypass DNA polymerase (Y-family), little finger domain"/>
    <property type="match status" value="1"/>
</dbReference>
<sequence length="434" mass="49164">MNNNLPRHDVICIDMKSFYASCEAVWRGLDPLTTKLVVVGDVNRNGSVVLAASPLMKTLYGIKTGSRLFEVRNICDTSIIIAQARMAHYLTTSKYITTIFERFVPLEAIHTYSVDESWLTLDGTDKLWGTPWEASRRIQKTIYDETGLIATIGIGDNKFLAKFVLDVYGKEQGIAEARYETVETLFHHLPIQDMWGVGPNLTRRLQNMNILTIGDLAHAQVKNMKNEFGIIGEQLWFQAWGIDKQPVFYSKHAPPPTAFGFFNDDLPNEGIKSVGRGVTLLRDYKEPTDILQVINDLTHEVCEILRRRHIEAKTIHLSITYSRHTALDGFSRQVSLTHARTNDPKDVYDQCMTLFYQFHHPRAIVRKVRVSVSGLAPEQLTLGIDRRKAQRQKLLQIMDKLNDKLGKGSIRTGSSYLSSSIAPTRVHKIGGHTK</sequence>
<dbReference type="Pfam" id="PF21999">
    <property type="entry name" value="IMS_HHH_1"/>
    <property type="match status" value="1"/>
</dbReference>
<evidence type="ECO:0000259" key="2">
    <source>
        <dbReference type="PROSITE" id="PS50173"/>
    </source>
</evidence>
<dbReference type="PROSITE" id="PS50173">
    <property type="entry name" value="UMUC"/>
    <property type="match status" value="1"/>
</dbReference>
<dbReference type="Pfam" id="PF11799">
    <property type="entry name" value="IMS_C"/>
    <property type="match status" value="1"/>
</dbReference>
<dbReference type="InterPro" id="IPR043128">
    <property type="entry name" value="Rev_trsase/Diguanyl_cyclase"/>
</dbReference>
<dbReference type="EMBL" id="JAFBFC010000004">
    <property type="protein sequence ID" value="MBM7703530.1"/>
    <property type="molecule type" value="Genomic_DNA"/>
</dbReference>
<dbReference type="Pfam" id="PF00817">
    <property type="entry name" value="IMS"/>
    <property type="match status" value="1"/>
</dbReference>
<reference evidence="3 4" key="1">
    <citation type="submission" date="2021-01" db="EMBL/GenBank/DDBJ databases">
        <title>Genomic Encyclopedia of Type Strains, Phase IV (KMG-IV): sequencing the most valuable type-strain genomes for metagenomic binning, comparative biology and taxonomic classification.</title>
        <authorList>
            <person name="Goeker M."/>
        </authorList>
    </citation>
    <scope>NUCLEOTIDE SEQUENCE [LARGE SCALE GENOMIC DNA]</scope>
    <source>
        <strain evidence="3 4">DSM 104297</strain>
    </source>
</reference>
<comment type="similarity">
    <text evidence="1">Belongs to the DNA polymerase type-Y family.</text>
</comment>
<proteinExistence type="inferred from homology"/>
<dbReference type="InterPro" id="IPR017961">
    <property type="entry name" value="DNA_pol_Y-fam_little_finger"/>
</dbReference>
<dbReference type="PANTHER" id="PTHR11076">
    <property type="entry name" value="DNA REPAIR POLYMERASE UMUC / TRANSFERASE FAMILY MEMBER"/>
    <property type="match status" value="1"/>
</dbReference>
<dbReference type="InterPro" id="IPR036775">
    <property type="entry name" value="DNA_pol_Y-fam_lit_finger_sf"/>
</dbReference>
<feature type="domain" description="UmuC" evidence="2">
    <location>
        <begin position="10"/>
        <end position="198"/>
    </location>
</feature>
<dbReference type="Gene3D" id="1.10.150.20">
    <property type="entry name" value="5' to 3' exonuclease, C-terminal subdomain"/>
    <property type="match status" value="1"/>
</dbReference>
<keyword evidence="4" id="KW-1185">Reference proteome</keyword>
<dbReference type="InterPro" id="IPR050116">
    <property type="entry name" value="DNA_polymerase-Y"/>
</dbReference>
<dbReference type="SUPFAM" id="SSF56672">
    <property type="entry name" value="DNA/RNA polymerases"/>
    <property type="match status" value="1"/>
</dbReference>
<accession>A0ABS2QVN0</accession>
<evidence type="ECO:0000313" key="4">
    <source>
        <dbReference type="Proteomes" id="UP000809829"/>
    </source>
</evidence>
<name>A0ABS2QVN0_9BACI</name>
<dbReference type="PANTHER" id="PTHR11076:SF35">
    <property type="entry name" value="DNA REPAIR PROTEIN HOMOLOG YOBH"/>
    <property type="match status" value="1"/>
</dbReference>
<dbReference type="RefSeq" id="WP_205187497.1">
    <property type="nucleotide sequence ID" value="NZ_JAFBFC010000004.1"/>
</dbReference>
<comment type="caution">
    <text evidence="3">The sequence shown here is derived from an EMBL/GenBank/DDBJ whole genome shotgun (WGS) entry which is preliminary data.</text>
</comment>
<gene>
    <name evidence="3" type="ORF">JOC83_002379</name>
</gene>
<dbReference type="Proteomes" id="UP000809829">
    <property type="component" value="Unassembled WGS sequence"/>
</dbReference>
<evidence type="ECO:0000313" key="3">
    <source>
        <dbReference type="EMBL" id="MBM7703530.1"/>
    </source>
</evidence>
<protein>
    <submittedName>
        <fullName evidence="3">DNA polymerase V</fullName>
    </submittedName>
</protein>
<dbReference type="Gene3D" id="3.30.1490.100">
    <property type="entry name" value="DNA polymerase, Y-family, little finger domain"/>
    <property type="match status" value="1"/>
</dbReference>
<dbReference type="InterPro" id="IPR001126">
    <property type="entry name" value="UmuC"/>
</dbReference>
<dbReference type="InterPro" id="IPR043502">
    <property type="entry name" value="DNA/RNA_pol_sf"/>
</dbReference>
<evidence type="ECO:0000256" key="1">
    <source>
        <dbReference type="ARBA" id="ARBA00010945"/>
    </source>
</evidence>
<dbReference type="InterPro" id="IPR053848">
    <property type="entry name" value="IMS_HHH_1"/>
</dbReference>
<organism evidence="3 4">
    <name type="scientific">Priestia iocasae</name>
    <dbReference type="NCBI Taxonomy" id="2291674"/>
    <lineage>
        <taxon>Bacteria</taxon>
        <taxon>Bacillati</taxon>
        <taxon>Bacillota</taxon>
        <taxon>Bacilli</taxon>
        <taxon>Bacillales</taxon>
        <taxon>Bacillaceae</taxon>
        <taxon>Priestia</taxon>
    </lineage>
</organism>
<dbReference type="Gene3D" id="3.40.1170.60">
    <property type="match status" value="1"/>
</dbReference>
<dbReference type="Gene3D" id="3.30.70.270">
    <property type="match status" value="1"/>
</dbReference>